<dbReference type="RefSeq" id="XP_062779921.1">
    <property type="nucleotide sequence ID" value="XM_062923870.1"/>
</dbReference>
<protein>
    <submittedName>
        <fullName evidence="1">Uncharacterized protein</fullName>
    </submittedName>
</protein>
<dbReference type="Proteomes" id="UP001322277">
    <property type="component" value="Chromosome 5"/>
</dbReference>
<organism evidence="1 2">
    <name type="scientific">Colletotrichum destructivum</name>
    <dbReference type="NCBI Taxonomy" id="34406"/>
    <lineage>
        <taxon>Eukaryota</taxon>
        <taxon>Fungi</taxon>
        <taxon>Dikarya</taxon>
        <taxon>Ascomycota</taxon>
        <taxon>Pezizomycotina</taxon>
        <taxon>Sordariomycetes</taxon>
        <taxon>Hypocreomycetidae</taxon>
        <taxon>Glomerellales</taxon>
        <taxon>Glomerellaceae</taxon>
        <taxon>Colletotrichum</taxon>
        <taxon>Colletotrichum destructivum species complex</taxon>
    </lineage>
</organism>
<dbReference type="EMBL" id="CP137309">
    <property type="protein sequence ID" value="WQF82697.1"/>
    <property type="molecule type" value="Genomic_DNA"/>
</dbReference>
<keyword evidence="2" id="KW-1185">Reference proteome</keyword>
<dbReference type="KEGG" id="cdet:87944214"/>
<accession>A0AAX4IHD3</accession>
<gene>
    <name evidence="1" type="ORF">CDEST_07711</name>
</gene>
<sequence>MNPGAAHLHHLPLSAVGCPGSAANAVAAFNEKDGLPGQGEVTCGCESGEASPNDDHVVV</sequence>
<evidence type="ECO:0000313" key="2">
    <source>
        <dbReference type="Proteomes" id="UP001322277"/>
    </source>
</evidence>
<evidence type="ECO:0000313" key="1">
    <source>
        <dbReference type="EMBL" id="WQF82697.1"/>
    </source>
</evidence>
<name>A0AAX4IHD3_9PEZI</name>
<dbReference type="GeneID" id="87944214"/>
<dbReference type="AlphaFoldDB" id="A0AAX4IHD3"/>
<proteinExistence type="predicted"/>
<reference evidence="2" key="1">
    <citation type="journal article" date="2023" name="bioRxiv">
        <title>Complete genome of the Medicago anthracnose fungus, Colletotrichum destructivum, reveals a mini-chromosome-like region within a core chromosome.</title>
        <authorList>
            <person name="Lapalu N."/>
            <person name="Simon A."/>
            <person name="Lu A."/>
            <person name="Plaumann P.-L."/>
            <person name="Amselem J."/>
            <person name="Pigne S."/>
            <person name="Auger A."/>
            <person name="Koch C."/>
            <person name="Dallery J.-F."/>
            <person name="O'Connell R.J."/>
        </authorList>
    </citation>
    <scope>NUCLEOTIDE SEQUENCE [LARGE SCALE GENOMIC DNA]</scope>
    <source>
        <strain evidence="2">CBS 520.97</strain>
    </source>
</reference>